<reference evidence="6 7" key="1">
    <citation type="submission" date="2020-08" db="EMBL/GenBank/DDBJ databases">
        <title>Functional genomics of gut bacteria from endangered species of beetles.</title>
        <authorList>
            <person name="Carlos-Shanley C."/>
        </authorList>
    </citation>
    <scope>NUCLEOTIDE SEQUENCE [LARGE SCALE GENOMIC DNA]</scope>
    <source>
        <strain evidence="6 7">S00245</strain>
    </source>
</reference>
<feature type="transmembrane region" description="Helical" evidence="3">
    <location>
        <begin position="6"/>
        <end position="25"/>
    </location>
</feature>
<accession>A0A7W7NY42</accession>
<keyword evidence="3" id="KW-0472">Membrane</keyword>
<proteinExistence type="predicted"/>
<dbReference type="PROSITE" id="PS50887">
    <property type="entry name" value="GGDEF"/>
    <property type="match status" value="1"/>
</dbReference>
<dbReference type="Pfam" id="PF00990">
    <property type="entry name" value="GGDEF"/>
    <property type="match status" value="1"/>
</dbReference>
<dbReference type="SUPFAM" id="SSF55781">
    <property type="entry name" value="GAF domain-like"/>
    <property type="match status" value="1"/>
</dbReference>
<comment type="caution">
    <text evidence="6">The sequence shown here is derived from an EMBL/GenBank/DDBJ whole genome shotgun (WGS) entry which is preliminary data.</text>
</comment>
<feature type="domain" description="GGDEF" evidence="5">
    <location>
        <begin position="470"/>
        <end position="604"/>
    </location>
</feature>
<dbReference type="Gene3D" id="3.30.70.270">
    <property type="match status" value="1"/>
</dbReference>
<comment type="catalytic activity">
    <reaction evidence="2">
        <text>2 GTP = 3',3'-c-di-GMP + 2 diphosphate</text>
        <dbReference type="Rhea" id="RHEA:24898"/>
        <dbReference type="ChEBI" id="CHEBI:33019"/>
        <dbReference type="ChEBI" id="CHEBI:37565"/>
        <dbReference type="ChEBI" id="CHEBI:58805"/>
        <dbReference type="EC" id="2.7.7.65"/>
    </reaction>
</comment>
<sequence length="604" mass="66583">MVSKVVGLGVLLLVALITLAGLLAISSQQVARSFTWVEHTQLVLRAAAEPVDLVRQVESDVRGIVLSGDRPNAYASTPLLKRASRQLDDLVRLTVDNPAQHERAKALQRALERRIAFLSATLAVGSGPLGDDSSAATSKRRTAEARRLMADVDQLRDALIAAEKRLLVQRSNEAAQKLRFNERLLLIGVPIIALVTAFLIYLIIQAIRRPTRALEEAMAAMSLGGRAERLDENTMRSREFTRIALGYNAMISRLEEAAASQVRSEQTLQALNCELSEHSAALEVRNQAIERLGMMAHRMQAARTDGELAEVVCRFLPQILPGMSGAVYAHNNSRNLLVQIATWGAPFDAADRFSPDECWALRLGQGHEQSTDKLDVTCKHVDGRPSYHCEPLLAGGEVIGLLYLDQIIPSDMQFRLRAVAEDISSALVNHRLQRDLREQTIRDPLTSLFNRRYLEEALNTEVARSIRSKEPVTVIMCDVDHFKRFNDEFGHDAGDYVLKAIASTLQSHFRGGDIVCRYGGEEFTVVAPASTPEAMLVRVENLRASINSMQLRFSGQALGSLSASFGMASLVATTEMEGATLVQAADEALYRAKREGRNRVIVAE</sequence>
<dbReference type="CDD" id="cd01949">
    <property type="entry name" value="GGDEF"/>
    <property type="match status" value="1"/>
</dbReference>
<dbReference type="Pfam" id="PF05227">
    <property type="entry name" value="CHASE3"/>
    <property type="match status" value="1"/>
</dbReference>
<evidence type="ECO:0000259" key="4">
    <source>
        <dbReference type="PROSITE" id="PS50885"/>
    </source>
</evidence>
<dbReference type="InterPro" id="IPR029787">
    <property type="entry name" value="Nucleotide_cyclase"/>
</dbReference>
<evidence type="ECO:0000256" key="3">
    <source>
        <dbReference type="SAM" id="Phobius"/>
    </source>
</evidence>
<dbReference type="EC" id="2.7.7.65" evidence="1"/>
<evidence type="ECO:0000256" key="2">
    <source>
        <dbReference type="ARBA" id="ARBA00034247"/>
    </source>
</evidence>
<feature type="transmembrane region" description="Helical" evidence="3">
    <location>
        <begin position="184"/>
        <end position="204"/>
    </location>
</feature>
<feature type="domain" description="HAMP" evidence="4">
    <location>
        <begin position="205"/>
        <end position="259"/>
    </location>
</feature>
<dbReference type="GO" id="GO:0052621">
    <property type="term" value="F:diguanylate cyclase activity"/>
    <property type="evidence" value="ECO:0007669"/>
    <property type="project" value="UniProtKB-EC"/>
</dbReference>
<dbReference type="InterPro" id="IPR007891">
    <property type="entry name" value="CHASE3"/>
</dbReference>
<dbReference type="PANTHER" id="PTHR45138:SF9">
    <property type="entry name" value="DIGUANYLATE CYCLASE DGCM-RELATED"/>
    <property type="match status" value="1"/>
</dbReference>
<dbReference type="AlphaFoldDB" id="A0A7W7NY42"/>
<dbReference type="InterPro" id="IPR003660">
    <property type="entry name" value="HAMP_dom"/>
</dbReference>
<dbReference type="GO" id="GO:1902201">
    <property type="term" value="P:negative regulation of bacterial-type flagellum-dependent cell motility"/>
    <property type="evidence" value="ECO:0007669"/>
    <property type="project" value="TreeGrafter"/>
</dbReference>
<dbReference type="PROSITE" id="PS50885">
    <property type="entry name" value="HAMP"/>
    <property type="match status" value="1"/>
</dbReference>
<organism evidence="6 7">
    <name type="scientific">Novosphingobium chloroacetimidivorans</name>
    <dbReference type="NCBI Taxonomy" id="1428314"/>
    <lineage>
        <taxon>Bacteria</taxon>
        <taxon>Pseudomonadati</taxon>
        <taxon>Pseudomonadota</taxon>
        <taxon>Alphaproteobacteria</taxon>
        <taxon>Sphingomonadales</taxon>
        <taxon>Sphingomonadaceae</taxon>
        <taxon>Novosphingobium</taxon>
    </lineage>
</organism>
<dbReference type="PANTHER" id="PTHR45138">
    <property type="entry name" value="REGULATORY COMPONENTS OF SENSORY TRANSDUCTION SYSTEM"/>
    <property type="match status" value="1"/>
</dbReference>
<evidence type="ECO:0000259" key="5">
    <source>
        <dbReference type="PROSITE" id="PS50887"/>
    </source>
</evidence>
<keyword evidence="3" id="KW-0812">Transmembrane</keyword>
<dbReference type="GO" id="GO:0007165">
    <property type="term" value="P:signal transduction"/>
    <property type="evidence" value="ECO:0007669"/>
    <property type="project" value="InterPro"/>
</dbReference>
<evidence type="ECO:0000256" key="1">
    <source>
        <dbReference type="ARBA" id="ARBA00012528"/>
    </source>
</evidence>
<dbReference type="SMART" id="SM00267">
    <property type="entry name" value="GGDEF"/>
    <property type="match status" value="1"/>
</dbReference>
<dbReference type="InterPro" id="IPR000160">
    <property type="entry name" value="GGDEF_dom"/>
</dbReference>
<dbReference type="InterPro" id="IPR043128">
    <property type="entry name" value="Rev_trsase/Diguanyl_cyclase"/>
</dbReference>
<name>A0A7W7NY42_9SPHN</name>
<dbReference type="SUPFAM" id="SSF55073">
    <property type="entry name" value="Nucleotide cyclase"/>
    <property type="match status" value="1"/>
</dbReference>
<gene>
    <name evidence="6" type="ORF">HNO88_004435</name>
</gene>
<dbReference type="InterPro" id="IPR029016">
    <property type="entry name" value="GAF-like_dom_sf"/>
</dbReference>
<dbReference type="RefSeq" id="WP_184250802.1">
    <property type="nucleotide sequence ID" value="NZ_JACHLR010000054.1"/>
</dbReference>
<dbReference type="FunFam" id="3.30.70.270:FF:000001">
    <property type="entry name" value="Diguanylate cyclase domain protein"/>
    <property type="match status" value="1"/>
</dbReference>
<dbReference type="GO" id="GO:0005886">
    <property type="term" value="C:plasma membrane"/>
    <property type="evidence" value="ECO:0007669"/>
    <property type="project" value="TreeGrafter"/>
</dbReference>
<evidence type="ECO:0000313" key="7">
    <source>
        <dbReference type="Proteomes" id="UP000555448"/>
    </source>
</evidence>
<dbReference type="Gene3D" id="6.10.340.10">
    <property type="match status" value="1"/>
</dbReference>
<dbReference type="NCBIfam" id="TIGR00254">
    <property type="entry name" value="GGDEF"/>
    <property type="match status" value="1"/>
</dbReference>
<evidence type="ECO:0000313" key="6">
    <source>
        <dbReference type="EMBL" id="MBB4861081.1"/>
    </source>
</evidence>
<keyword evidence="7" id="KW-1185">Reference proteome</keyword>
<dbReference type="EMBL" id="JACHLR010000054">
    <property type="protein sequence ID" value="MBB4861081.1"/>
    <property type="molecule type" value="Genomic_DNA"/>
</dbReference>
<dbReference type="Proteomes" id="UP000555448">
    <property type="component" value="Unassembled WGS sequence"/>
</dbReference>
<dbReference type="Gene3D" id="3.30.450.40">
    <property type="match status" value="1"/>
</dbReference>
<protein>
    <recommendedName>
        <fullName evidence="1">diguanylate cyclase</fullName>
        <ecNumber evidence="1">2.7.7.65</ecNumber>
    </recommendedName>
</protein>
<dbReference type="GO" id="GO:0043709">
    <property type="term" value="P:cell adhesion involved in single-species biofilm formation"/>
    <property type="evidence" value="ECO:0007669"/>
    <property type="project" value="TreeGrafter"/>
</dbReference>
<keyword evidence="3" id="KW-1133">Transmembrane helix</keyword>
<dbReference type="InterPro" id="IPR050469">
    <property type="entry name" value="Diguanylate_Cyclase"/>
</dbReference>